<proteinExistence type="predicted"/>
<evidence type="ECO:0000313" key="1">
    <source>
        <dbReference type="EMBL" id="KAK3746079.1"/>
    </source>
</evidence>
<name>A0AAE0YIK3_9GAST</name>
<sequence length="89" mass="10207">MTAYARFVSYNIYPHFSNHNDALVPTGRICQTVQHFNIVDWDWDWEYAAANNDLALSDSGYSSVRAEQDGGWRKGVTQSLHRDLSLRSL</sequence>
<keyword evidence="2" id="KW-1185">Reference proteome</keyword>
<accession>A0AAE0YIK3</accession>
<organism evidence="1 2">
    <name type="scientific">Elysia crispata</name>
    <name type="common">lettuce slug</name>
    <dbReference type="NCBI Taxonomy" id="231223"/>
    <lineage>
        <taxon>Eukaryota</taxon>
        <taxon>Metazoa</taxon>
        <taxon>Spiralia</taxon>
        <taxon>Lophotrochozoa</taxon>
        <taxon>Mollusca</taxon>
        <taxon>Gastropoda</taxon>
        <taxon>Heterobranchia</taxon>
        <taxon>Euthyneura</taxon>
        <taxon>Panpulmonata</taxon>
        <taxon>Sacoglossa</taxon>
        <taxon>Placobranchoidea</taxon>
        <taxon>Plakobranchidae</taxon>
        <taxon>Elysia</taxon>
    </lineage>
</organism>
<dbReference type="EMBL" id="JAWDGP010006169">
    <property type="protein sequence ID" value="KAK3746079.1"/>
    <property type="molecule type" value="Genomic_DNA"/>
</dbReference>
<dbReference type="AlphaFoldDB" id="A0AAE0YIK3"/>
<dbReference type="Proteomes" id="UP001283361">
    <property type="component" value="Unassembled WGS sequence"/>
</dbReference>
<protein>
    <submittedName>
        <fullName evidence="1">Uncharacterized protein</fullName>
    </submittedName>
</protein>
<evidence type="ECO:0000313" key="2">
    <source>
        <dbReference type="Proteomes" id="UP001283361"/>
    </source>
</evidence>
<reference evidence="1" key="1">
    <citation type="journal article" date="2023" name="G3 (Bethesda)">
        <title>A reference genome for the long-term kleptoplast-retaining sea slug Elysia crispata morphotype clarki.</title>
        <authorList>
            <person name="Eastman K.E."/>
            <person name="Pendleton A.L."/>
            <person name="Shaikh M.A."/>
            <person name="Suttiyut T."/>
            <person name="Ogas R."/>
            <person name="Tomko P."/>
            <person name="Gavelis G."/>
            <person name="Widhalm J.R."/>
            <person name="Wisecaver J.H."/>
        </authorList>
    </citation>
    <scope>NUCLEOTIDE SEQUENCE</scope>
    <source>
        <strain evidence="1">ECLA1</strain>
    </source>
</reference>
<comment type="caution">
    <text evidence="1">The sequence shown here is derived from an EMBL/GenBank/DDBJ whole genome shotgun (WGS) entry which is preliminary data.</text>
</comment>
<gene>
    <name evidence="1" type="ORF">RRG08_065244</name>
</gene>